<proteinExistence type="inferred from homology"/>
<dbReference type="EMBL" id="CXWC01000013">
    <property type="protein sequence ID" value="CTQ76300.1"/>
    <property type="molecule type" value="Genomic_DNA"/>
</dbReference>
<dbReference type="Gene3D" id="3.40.50.720">
    <property type="entry name" value="NAD(P)-binding Rossmann-like Domain"/>
    <property type="match status" value="1"/>
</dbReference>
<evidence type="ECO:0000313" key="9">
    <source>
        <dbReference type="EMBL" id="CTQ76300.1"/>
    </source>
</evidence>
<keyword evidence="4 7" id="KW-0862">Zinc</keyword>
<evidence type="ECO:0000256" key="1">
    <source>
        <dbReference type="ARBA" id="ARBA00001947"/>
    </source>
</evidence>
<protein>
    <submittedName>
        <fullName evidence="9">L-idonate 5-dehydrogenase</fullName>
        <ecNumber evidence="9">1.1.1.264</ecNumber>
    </submittedName>
</protein>
<evidence type="ECO:0000256" key="7">
    <source>
        <dbReference type="RuleBase" id="RU361277"/>
    </source>
</evidence>
<dbReference type="FunFam" id="3.40.50.720:FF:000068">
    <property type="entry name" value="Sorbitol dehydrogenase"/>
    <property type="match status" value="1"/>
</dbReference>
<feature type="domain" description="Enoyl reductase (ER)" evidence="8">
    <location>
        <begin position="9"/>
        <end position="336"/>
    </location>
</feature>
<comment type="cofactor">
    <cofactor evidence="1 7">
        <name>Zn(2+)</name>
        <dbReference type="ChEBI" id="CHEBI:29105"/>
    </cofactor>
</comment>
<dbReference type="SMART" id="SM00829">
    <property type="entry name" value="PKS_ER"/>
    <property type="match status" value="1"/>
</dbReference>
<dbReference type="EC" id="1.1.1.264" evidence="9"/>
<dbReference type="STRING" id="311410.LA5095_03410"/>
<dbReference type="Pfam" id="PF08240">
    <property type="entry name" value="ADH_N"/>
    <property type="match status" value="1"/>
</dbReference>
<dbReference type="GeneID" id="97671975"/>
<dbReference type="InterPro" id="IPR002328">
    <property type="entry name" value="ADH_Zn_CS"/>
</dbReference>
<dbReference type="RefSeq" id="WP_055117080.1">
    <property type="nucleotide sequence ID" value="NZ_CXWA01000004.1"/>
</dbReference>
<dbReference type="Pfam" id="PF00107">
    <property type="entry name" value="ADH_zinc_N"/>
    <property type="match status" value="1"/>
</dbReference>
<comment type="similarity">
    <text evidence="2 7">Belongs to the zinc-containing alcohol dehydrogenase family.</text>
</comment>
<dbReference type="InterPro" id="IPR011032">
    <property type="entry name" value="GroES-like_sf"/>
</dbReference>
<dbReference type="GO" id="GO:0008270">
    <property type="term" value="F:zinc ion binding"/>
    <property type="evidence" value="ECO:0007669"/>
    <property type="project" value="InterPro"/>
</dbReference>
<dbReference type="SUPFAM" id="SSF51735">
    <property type="entry name" value="NAD(P)-binding Rossmann-fold domains"/>
    <property type="match status" value="1"/>
</dbReference>
<dbReference type="Gene3D" id="3.90.180.10">
    <property type="entry name" value="Medium-chain alcohol dehydrogenases, catalytic domain"/>
    <property type="match status" value="1"/>
</dbReference>
<dbReference type="InterPro" id="IPR036291">
    <property type="entry name" value="NAD(P)-bd_dom_sf"/>
</dbReference>
<dbReference type="OrthoDB" id="9809185at2"/>
<keyword evidence="6" id="KW-0520">NAD</keyword>
<keyword evidence="3 7" id="KW-0479">Metal-binding</keyword>
<dbReference type="PROSITE" id="PS00059">
    <property type="entry name" value="ADH_ZINC"/>
    <property type="match status" value="1"/>
</dbReference>
<evidence type="ECO:0000256" key="3">
    <source>
        <dbReference type="ARBA" id="ARBA00022723"/>
    </source>
</evidence>
<evidence type="ECO:0000256" key="2">
    <source>
        <dbReference type="ARBA" id="ARBA00008072"/>
    </source>
</evidence>
<dbReference type="InterPro" id="IPR013154">
    <property type="entry name" value="ADH-like_N"/>
</dbReference>
<keyword evidence="5 9" id="KW-0560">Oxidoreductase</keyword>
<dbReference type="AlphaFoldDB" id="A0A0M7APX1"/>
<reference evidence="10" key="1">
    <citation type="submission" date="2015-07" db="EMBL/GenBank/DDBJ databases">
        <authorList>
            <person name="Rodrigo-Torres Lidia"/>
            <person name="Arahal R.David."/>
        </authorList>
    </citation>
    <scope>NUCLEOTIDE SEQUENCE [LARGE SCALE GENOMIC DNA]</scope>
    <source>
        <strain evidence="10">CECT 5096</strain>
    </source>
</reference>
<evidence type="ECO:0000256" key="5">
    <source>
        <dbReference type="ARBA" id="ARBA00023002"/>
    </source>
</evidence>
<accession>A0A0M7APX1</accession>
<gene>
    <name evidence="9" type="primary">idnD_2</name>
    <name evidence="9" type="ORF">LA5096_04692</name>
</gene>
<dbReference type="InterPro" id="IPR020843">
    <property type="entry name" value="ER"/>
</dbReference>
<evidence type="ECO:0000256" key="4">
    <source>
        <dbReference type="ARBA" id="ARBA00022833"/>
    </source>
</evidence>
<evidence type="ECO:0000256" key="6">
    <source>
        <dbReference type="ARBA" id="ARBA00023027"/>
    </source>
</evidence>
<dbReference type="InterPro" id="IPR013149">
    <property type="entry name" value="ADH-like_C"/>
</dbReference>
<keyword evidence="10" id="KW-1185">Reference proteome</keyword>
<dbReference type="GO" id="GO:0050572">
    <property type="term" value="F:L-idonate 5-dehydrogenase [NAD(P)+] activity"/>
    <property type="evidence" value="ECO:0007669"/>
    <property type="project" value="UniProtKB-EC"/>
</dbReference>
<dbReference type="SUPFAM" id="SSF50129">
    <property type="entry name" value="GroES-like"/>
    <property type="match status" value="1"/>
</dbReference>
<evidence type="ECO:0000259" key="8">
    <source>
        <dbReference type="SMART" id="SM00829"/>
    </source>
</evidence>
<dbReference type="PANTHER" id="PTHR43161:SF9">
    <property type="entry name" value="SORBITOL DEHYDROGENASE"/>
    <property type="match status" value="1"/>
</dbReference>
<evidence type="ECO:0000313" key="10">
    <source>
        <dbReference type="Proteomes" id="UP000049983"/>
    </source>
</evidence>
<sequence length="343" mass="35864">MKTIVIHEARDLRIEDRDASDPGPGEVQIKIAAGGICGSDLHYFNHGGFGPVRLKEPMILGHEVAGHVTALGDGVSGLSIGQLVAVSPSRPCGNCRYCNEGRHNQCLNMRFYGSAMPFPHIQGAFRQVLVADAAQCAPADGLTTGEAAMAEPLSVCLHATRQAGTMMGKSVLVTGCGPIGILCILAARRAGADLIVATDLSPFTLKMAEAAGADLTLNMAENPADLEQFTADKGTFEVLFECSGAAPALAAGISAMRPGGTIVQLGLGGDMSLPMMAITAKELALKGSFRFHEEFFTAVSLMQKGLIDVKPFITQTFALDDAVAAFEIAGDRSQTVKAQIAFA</sequence>
<dbReference type="Proteomes" id="UP000049983">
    <property type="component" value="Unassembled WGS sequence"/>
</dbReference>
<name>A0A0M7APX1_9HYPH</name>
<dbReference type="PANTHER" id="PTHR43161">
    <property type="entry name" value="SORBITOL DEHYDROGENASE"/>
    <property type="match status" value="1"/>
</dbReference>
<organism evidence="9 10">
    <name type="scientific">Roseibium album</name>
    <dbReference type="NCBI Taxonomy" id="311410"/>
    <lineage>
        <taxon>Bacteria</taxon>
        <taxon>Pseudomonadati</taxon>
        <taxon>Pseudomonadota</taxon>
        <taxon>Alphaproteobacteria</taxon>
        <taxon>Hyphomicrobiales</taxon>
        <taxon>Stappiaceae</taxon>
        <taxon>Roseibium</taxon>
    </lineage>
</organism>
<dbReference type="CDD" id="cd08232">
    <property type="entry name" value="idonate-5-DH"/>
    <property type="match status" value="1"/>
</dbReference>